<evidence type="ECO:0000256" key="1">
    <source>
        <dbReference type="SAM" id="Phobius"/>
    </source>
</evidence>
<feature type="transmembrane region" description="Helical" evidence="1">
    <location>
        <begin position="62"/>
        <end position="84"/>
    </location>
</feature>
<feature type="transmembrane region" description="Helical" evidence="1">
    <location>
        <begin position="15"/>
        <end position="42"/>
    </location>
</feature>
<organism evidence="2 3">
    <name type="scientific">Gluconacetobacter diazotrophicus (strain ATCC 49037 / DSM 5601 / CCUG 37298 / CIP 103539 / LMG 7603 / PAl5)</name>
    <dbReference type="NCBI Taxonomy" id="272568"/>
    <lineage>
        <taxon>Bacteria</taxon>
        <taxon>Pseudomonadati</taxon>
        <taxon>Pseudomonadota</taxon>
        <taxon>Alphaproteobacteria</taxon>
        <taxon>Acetobacterales</taxon>
        <taxon>Acetobacteraceae</taxon>
        <taxon>Gluconacetobacter</taxon>
    </lineage>
</organism>
<proteinExistence type="predicted"/>
<sequence length="151" mass="15376">MCVVFLVVERTRSMLLGLGIVLGFASIGFLCWLLFLCAVYAAPLFVAAMVCTILYDHGVLSGAHAILAGIAAGIVVLATGQAILASSRDPALRVAVSVQLALPAALAGFGTTLGFCGMGDMSAMPAYLFATFGALCVGGAAWTRLCAIQSA</sequence>
<protein>
    <submittedName>
        <fullName evidence="2">Putative membrane protein</fullName>
    </submittedName>
</protein>
<accession>A9H5H1</accession>
<gene>
    <name evidence="2" type="ordered locus">GDI0389</name>
</gene>
<dbReference type="AlphaFoldDB" id="A9H5H1"/>
<evidence type="ECO:0000313" key="3">
    <source>
        <dbReference type="Proteomes" id="UP000001176"/>
    </source>
</evidence>
<dbReference type="EMBL" id="AM889285">
    <property type="protein sequence ID" value="CAP54332.1"/>
    <property type="molecule type" value="Genomic_DNA"/>
</dbReference>
<keyword evidence="1" id="KW-0812">Transmembrane</keyword>
<dbReference type="KEGG" id="gdi:GDI0389"/>
<name>A9H5H1_GLUDA</name>
<feature type="transmembrane region" description="Helical" evidence="1">
    <location>
        <begin position="127"/>
        <end position="147"/>
    </location>
</feature>
<keyword evidence="1" id="KW-0472">Membrane</keyword>
<feature type="transmembrane region" description="Helical" evidence="1">
    <location>
        <begin position="91"/>
        <end position="115"/>
    </location>
</feature>
<reference evidence="2 3" key="1">
    <citation type="journal article" date="2009" name="BMC Genomics">
        <title>Complete genome sequence of the sugarcane nitrogen-fixing endophyte Gluconacetobacter diazotrophicus Pal5.</title>
        <authorList>
            <person name="Bertalan M."/>
            <person name="Albano R."/>
            <person name="Padua V."/>
            <person name="Rouws L."/>
            <person name="Rojas C."/>
            <person name="Hemerly A."/>
            <person name="Teixeira K."/>
            <person name="Schwab S."/>
            <person name="Araujo J."/>
            <person name="Oliveira A."/>
            <person name="Franca L."/>
            <person name="Magalhaes V."/>
            <person name="Alqueres S."/>
            <person name="Cardoso A."/>
            <person name="Almeida W."/>
            <person name="Loureiro M.M."/>
            <person name="Nogueira E."/>
            <person name="Cidade D."/>
            <person name="Oliveira D."/>
            <person name="Simao T."/>
            <person name="Macedo J."/>
            <person name="Valadao A."/>
            <person name="Dreschsel M."/>
            <person name="Freitas F."/>
            <person name="Vidal M."/>
            <person name="Guedes H."/>
            <person name="Rodrigues E."/>
            <person name="Meneses C."/>
            <person name="Brioso P."/>
            <person name="Pozzer L."/>
            <person name="Figueiredo D."/>
            <person name="Montano H."/>
            <person name="Junior J."/>
            <person name="Filho G."/>
            <person name="Flores V."/>
            <person name="Ferreira B."/>
            <person name="Branco A."/>
            <person name="Gonzalez P."/>
            <person name="Guillobel H."/>
            <person name="Lemos M."/>
            <person name="Seibel L."/>
            <person name="Macedo J."/>
            <person name="Alves-Ferreira M."/>
            <person name="Sachetto-Martins G."/>
            <person name="Coelho A."/>
            <person name="Santos E."/>
            <person name="Amaral G."/>
            <person name="Neves A."/>
            <person name="Pacheco A.B."/>
            <person name="Carvalho D."/>
            <person name="Lery L."/>
            <person name="Bisch P."/>
            <person name="Rossle S.C."/>
            <person name="Urmenyi T."/>
            <person name="Kruger W.V."/>
            <person name="Martins O."/>
            <person name="Baldani J.I."/>
            <person name="Ferreira P.C."/>
        </authorList>
    </citation>
    <scope>NUCLEOTIDE SEQUENCE [LARGE SCALE GENOMIC DNA]</scope>
    <source>
        <strain evidence="3">ATCC 49037 / DSM 5601 / CCUG 37298 / CIP 103539 / LMG 7603 / PAl5</strain>
    </source>
</reference>
<evidence type="ECO:0000313" key="2">
    <source>
        <dbReference type="EMBL" id="CAP54332.1"/>
    </source>
</evidence>
<keyword evidence="3" id="KW-1185">Reference proteome</keyword>
<keyword evidence="1" id="KW-1133">Transmembrane helix</keyword>
<dbReference type="Proteomes" id="UP000001176">
    <property type="component" value="Chromosome"/>
</dbReference>